<protein>
    <submittedName>
        <fullName evidence="5">N-acetylmuramoyl-L-alanine amidase</fullName>
    </submittedName>
</protein>
<evidence type="ECO:0000313" key="5">
    <source>
        <dbReference type="EMBL" id="SEJ47067.1"/>
    </source>
</evidence>
<feature type="domain" description="N-acetylmuramoyl-L-alanine amidase" evidence="3">
    <location>
        <begin position="51"/>
        <end position="178"/>
    </location>
</feature>
<feature type="signal peptide" evidence="2">
    <location>
        <begin position="1"/>
        <end position="26"/>
    </location>
</feature>
<dbReference type="EMBL" id="FNZK01000008">
    <property type="protein sequence ID" value="SEJ47067.1"/>
    <property type="molecule type" value="Genomic_DNA"/>
</dbReference>
<feature type="domain" description="Peptidoglycan recognition protein family" evidence="4">
    <location>
        <begin position="51"/>
        <end position="172"/>
    </location>
</feature>
<dbReference type="STRING" id="84035.SAMN05660742_10899"/>
<dbReference type="PANTHER" id="PTHR11022">
    <property type="entry name" value="PEPTIDOGLYCAN RECOGNITION PROTEIN"/>
    <property type="match status" value="1"/>
</dbReference>
<proteinExistence type="inferred from homology"/>
<gene>
    <name evidence="5" type="ORF">SAMN05660742_10899</name>
</gene>
<dbReference type="Pfam" id="PF01510">
    <property type="entry name" value="Amidase_2"/>
    <property type="match status" value="1"/>
</dbReference>
<dbReference type="GO" id="GO:0009253">
    <property type="term" value="P:peptidoglycan catabolic process"/>
    <property type="evidence" value="ECO:0007669"/>
    <property type="project" value="InterPro"/>
</dbReference>
<evidence type="ECO:0000259" key="4">
    <source>
        <dbReference type="SMART" id="SM00701"/>
    </source>
</evidence>
<keyword evidence="2" id="KW-0732">Signal</keyword>
<organism evidence="5 6">
    <name type="scientific">Propionispira arboris</name>
    <dbReference type="NCBI Taxonomy" id="84035"/>
    <lineage>
        <taxon>Bacteria</taxon>
        <taxon>Bacillati</taxon>
        <taxon>Bacillota</taxon>
        <taxon>Negativicutes</taxon>
        <taxon>Selenomonadales</taxon>
        <taxon>Selenomonadaceae</taxon>
        <taxon>Propionispira</taxon>
    </lineage>
</organism>
<comment type="similarity">
    <text evidence="1">Belongs to the N-acetylmuramoyl-L-alanine amidase 2 family.</text>
</comment>
<feature type="chain" id="PRO_5038728907" evidence="2">
    <location>
        <begin position="27"/>
        <end position="196"/>
    </location>
</feature>
<evidence type="ECO:0000259" key="3">
    <source>
        <dbReference type="SMART" id="SM00644"/>
    </source>
</evidence>
<dbReference type="GO" id="GO:0008745">
    <property type="term" value="F:N-acetylmuramoyl-L-alanine amidase activity"/>
    <property type="evidence" value="ECO:0007669"/>
    <property type="project" value="InterPro"/>
</dbReference>
<dbReference type="SMART" id="SM00701">
    <property type="entry name" value="PGRP"/>
    <property type="match status" value="1"/>
</dbReference>
<accession>A0A1H6Z6L6</accession>
<dbReference type="Gene3D" id="3.40.80.10">
    <property type="entry name" value="Peptidoglycan recognition protein-like"/>
    <property type="match status" value="1"/>
</dbReference>
<dbReference type="InterPro" id="IPR002502">
    <property type="entry name" value="Amidase_domain"/>
</dbReference>
<dbReference type="CDD" id="cd06583">
    <property type="entry name" value="PGRP"/>
    <property type="match status" value="1"/>
</dbReference>
<dbReference type="InterPro" id="IPR006619">
    <property type="entry name" value="PGRP_domain_met/bac"/>
</dbReference>
<dbReference type="Proteomes" id="UP000199662">
    <property type="component" value="Unassembled WGS sequence"/>
</dbReference>
<dbReference type="PANTHER" id="PTHR11022:SF41">
    <property type="entry name" value="PEPTIDOGLYCAN-RECOGNITION PROTEIN LC-RELATED"/>
    <property type="match status" value="1"/>
</dbReference>
<dbReference type="AlphaFoldDB" id="A0A1H6Z6L6"/>
<dbReference type="RefSeq" id="WP_091831214.1">
    <property type="nucleotide sequence ID" value="NZ_FNZK01000008.1"/>
</dbReference>
<dbReference type="SUPFAM" id="SSF55846">
    <property type="entry name" value="N-acetylmuramoyl-L-alanine amidase-like"/>
    <property type="match status" value="1"/>
</dbReference>
<sequence>MDRKTFLLKTFYICSAMWLAPNLVQAGQVFANAASLNKEPVKIKETNLIFGPLTKRVSTNLIVVHHIGNTDEDVSAAEVHKWHLANGWAGIGYHFLIRKDGTIERGRPMDTVGAHTYGYNKNSIGINIVGNFEVATPKPEQMESASRLIASLCTKYQFGPNKYTVQGHRDLCATLCPGANLYSSMNDLRKSSFMYL</sequence>
<dbReference type="GO" id="GO:0008270">
    <property type="term" value="F:zinc ion binding"/>
    <property type="evidence" value="ECO:0007669"/>
    <property type="project" value="InterPro"/>
</dbReference>
<evidence type="ECO:0000313" key="6">
    <source>
        <dbReference type="Proteomes" id="UP000199662"/>
    </source>
</evidence>
<dbReference type="InterPro" id="IPR015510">
    <property type="entry name" value="PGRP"/>
</dbReference>
<keyword evidence="6" id="KW-1185">Reference proteome</keyword>
<reference evidence="5 6" key="1">
    <citation type="submission" date="2016-10" db="EMBL/GenBank/DDBJ databases">
        <authorList>
            <person name="de Groot N.N."/>
        </authorList>
    </citation>
    <scope>NUCLEOTIDE SEQUENCE [LARGE SCALE GENOMIC DNA]</scope>
    <source>
        <strain evidence="5 6">DSM 2179</strain>
    </source>
</reference>
<dbReference type="SMART" id="SM00644">
    <property type="entry name" value="Ami_2"/>
    <property type="match status" value="1"/>
</dbReference>
<evidence type="ECO:0000256" key="1">
    <source>
        <dbReference type="ARBA" id="ARBA00007553"/>
    </source>
</evidence>
<name>A0A1H6Z6L6_9FIRM</name>
<dbReference type="InterPro" id="IPR036505">
    <property type="entry name" value="Amidase/PGRP_sf"/>
</dbReference>
<evidence type="ECO:0000256" key="2">
    <source>
        <dbReference type="SAM" id="SignalP"/>
    </source>
</evidence>